<dbReference type="SMART" id="SM00788">
    <property type="entry name" value="Adenylsucc_synt"/>
    <property type="match status" value="1"/>
</dbReference>
<dbReference type="PANTHER" id="PTHR11846:SF0">
    <property type="entry name" value="ADENYLOSUCCINATE SYNTHETASE"/>
    <property type="match status" value="1"/>
</dbReference>
<dbReference type="InterPro" id="IPR018220">
    <property type="entry name" value="Adenylosuccin_syn_GTP-bd"/>
</dbReference>
<sequence>MSSLALIGLQWGDEGKGKMVDWISARFDLAVRCQGGPNAGHTVWVNGKRWIFHQIPAGILNPQIKVGIAAGCVLDLKILFEELDHLDSEGVEYASRLTIDPRVHLILPHHRLLDRLRDEARGKAKIGVTGRGIGPCYQEKYARYGIRVGDLFSPSLSDRIDVLLGYVNPILEKVFDQEPFERQGILDDLLRVKDRITPFVGDAAEVVEEYLAQGKKVLFEGAQGFLLDIDHGSYPYVTSSHPGTGGITSGIGISPKSIGEVIGLTKAYATRVGTGPFPTEATGEVEAQLQKIGNEFGASTGRRRRCGWLDLPLLRYAIRSNGVDGLAVTKLDVLDDFDVIKLCIGYRRADGSIAKEIKPWDENAGEPVYEEIEGWRVPTDGVRSLEELPDRARAYLERISRELDLPLWLVSVGQDRKATIVLPDFPFK</sequence>
<dbReference type="Gene3D" id="1.10.300.10">
    <property type="entry name" value="Adenylosuccinate Synthetase, subunit A, domain 2"/>
    <property type="match status" value="1"/>
</dbReference>
<dbReference type="NCBIfam" id="TIGR00184">
    <property type="entry name" value="purA"/>
    <property type="match status" value="1"/>
</dbReference>
<evidence type="ECO:0000256" key="6">
    <source>
        <dbReference type="ARBA" id="ARBA00022842"/>
    </source>
</evidence>
<dbReference type="Gene3D" id="3.90.170.10">
    <property type="entry name" value="Adenylosuccinate Synthetase, subunit A, domain 3"/>
    <property type="match status" value="1"/>
</dbReference>
<comment type="cofactor">
    <cofactor evidence="8">
        <name>Mg(2+)</name>
        <dbReference type="ChEBI" id="CHEBI:18420"/>
    </cofactor>
    <text evidence="8">Binds 1 Mg(2+) ion per subunit.</text>
</comment>
<dbReference type="UniPathway" id="UPA00075">
    <property type="reaction ID" value="UER00335"/>
</dbReference>
<evidence type="ECO:0000313" key="11">
    <source>
        <dbReference type="EMBL" id="TKJ43484.1"/>
    </source>
</evidence>
<evidence type="ECO:0000256" key="7">
    <source>
        <dbReference type="ARBA" id="ARBA00023134"/>
    </source>
</evidence>
<evidence type="ECO:0000256" key="3">
    <source>
        <dbReference type="ARBA" id="ARBA00022723"/>
    </source>
</evidence>
<feature type="binding site" evidence="8">
    <location>
        <begin position="40"/>
        <end position="42"/>
    </location>
    <ligand>
        <name>GTP</name>
        <dbReference type="ChEBI" id="CHEBI:37565"/>
    </ligand>
</feature>
<keyword evidence="2 8" id="KW-0436">Ligase</keyword>
<feature type="binding site" evidence="8">
    <location>
        <position position="304"/>
    </location>
    <ligand>
        <name>GTP</name>
        <dbReference type="ChEBI" id="CHEBI:37565"/>
    </ligand>
</feature>
<feature type="binding site" description="in other chain" evidence="8">
    <location>
        <begin position="13"/>
        <end position="16"/>
    </location>
    <ligand>
        <name>IMP</name>
        <dbReference type="ChEBI" id="CHEBI:58053"/>
        <note>ligand shared between dimeric partners</note>
    </ligand>
</feature>
<comment type="subunit">
    <text evidence="1 8">Homodimer.</text>
</comment>
<dbReference type="EC" id="6.3.4.4" evidence="8 10"/>
<dbReference type="GO" id="GO:0046040">
    <property type="term" value="P:IMP metabolic process"/>
    <property type="evidence" value="ECO:0007669"/>
    <property type="project" value="TreeGrafter"/>
</dbReference>
<dbReference type="NCBIfam" id="NF002223">
    <property type="entry name" value="PRK01117.1"/>
    <property type="match status" value="1"/>
</dbReference>
<dbReference type="FunFam" id="3.90.170.10:FF:000001">
    <property type="entry name" value="Adenylosuccinate synthetase"/>
    <property type="match status" value="1"/>
</dbReference>
<feature type="binding site" evidence="8">
    <location>
        <begin position="411"/>
        <end position="413"/>
    </location>
    <ligand>
        <name>GTP</name>
        <dbReference type="ChEBI" id="CHEBI:37565"/>
    </ligand>
</feature>
<comment type="catalytic activity">
    <reaction evidence="8 10">
        <text>IMP + L-aspartate + GTP = N(6)-(1,2-dicarboxyethyl)-AMP + GDP + phosphate + 2 H(+)</text>
        <dbReference type="Rhea" id="RHEA:15753"/>
        <dbReference type="ChEBI" id="CHEBI:15378"/>
        <dbReference type="ChEBI" id="CHEBI:29991"/>
        <dbReference type="ChEBI" id="CHEBI:37565"/>
        <dbReference type="ChEBI" id="CHEBI:43474"/>
        <dbReference type="ChEBI" id="CHEBI:57567"/>
        <dbReference type="ChEBI" id="CHEBI:58053"/>
        <dbReference type="ChEBI" id="CHEBI:58189"/>
        <dbReference type="EC" id="6.3.4.4"/>
    </reaction>
</comment>
<evidence type="ECO:0000256" key="8">
    <source>
        <dbReference type="HAMAP-Rule" id="MF_00011"/>
    </source>
</evidence>
<dbReference type="GO" id="GO:0004019">
    <property type="term" value="F:adenylosuccinate synthase activity"/>
    <property type="evidence" value="ECO:0007669"/>
    <property type="project" value="UniProtKB-UniRule"/>
</dbReference>
<feature type="binding site" evidence="8">
    <location>
        <position position="143"/>
    </location>
    <ligand>
        <name>IMP</name>
        <dbReference type="ChEBI" id="CHEBI:58053"/>
        <note>ligand shared between dimeric partners</note>
    </ligand>
</feature>
<feature type="binding site" evidence="8">
    <location>
        <begin position="330"/>
        <end position="332"/>
    </location>
    <ligand>
        <name>GTP</name>
        <dbReference type="ChEBI" id="CHEBI:37565"/>
    </ligand>
</feature>
<comment type="pathway">
    <text evidence="8 10">Purine metabolism; AMP biosynthesis via de novo pathway; AMP from IMP: step 1/2.</text>
</comment>
<feature type="binding site" evidence="8">
    <location>
        <position position="40"/>
    </location>
    <ligand>
        <name>Mg(2+)</name>
        <dbReference type="ChEBI" id="CHEBI:18420"/>
    </ligand>
</feature>
<keyword evidence="3 8" id="KW-0479">Metal-binding</keyword>
<dbReference type="InterPro" id="IPR042110">
    <property type="entry name" value="Adenylosuccinate_synth_dom2"/>
</dbReference>
<comment type="similarity">
    <text evidence="8 10">Belongs to the adenylosuccinate synthetase family.</text>
</comment>
<accession>A0A532V8E5</accession>
<evidence type="ECO:0000256" key="9">
    <source>
        <dbReference type="PROSITE-ProRule" id="PRU10134"/>
    </source>
</evidence>
<evidence type="ECO:0000256" key="1">
    <source>
        <dbReference type="ARBA" id="ARBA00011738"/>
    </source>
</evidence>
<feature type="binding site" description="in other chain" evidence="8">
    <location>
        <begin position="38"/>
        <end position="41"/>
    </location>
    <ligand>
        <name>IMP</name>
        <dbReference type="ChEBI" id="CHEBI:58053"/>
        <note>ligand shared between dimeric partners</note>
    </ligand>
</feature>
<feature type="binding site" evidence="8">
    <location>
        <position position="13"/>
    </location>
    <ligand>
        <name>Mg(2+)</name>
        <dbReference type="ChEBI" id="CHEBI:18420"/>
    </ligand>
</feature>
<dbReference type="InterPro" id="IPR042111">
    <property type="entry name" value="Adenylosuccinate_synth_dom3"/>
</dbReference>
<comment type="caution">
    <text evidence="11">The sequence shown here is derived from an EMBL/GenBank/DDBJ whole genome shotgun (WGS) entry which is preliminary data.</text>
</comment>
<dbReference type="PANTHER" id="PTHR11846">
    <property type="entry name" value="ADENYLOSUCCINATE SYNTHETASE"/>
    <property type="match status" value="1"/>
</dbReference>
<keyword evidence="4 8" id="KW-0547">Nucleotide-binding</keyword>
<dbReference type="GO" id="GO:0000287">
    <property type="term" value="F:magnesium ion binding"/>
    <property type="evidence" value="ECO:0007669"/>
    <property type="project" value="UniProtKB-UniRule"/>
</dbReference>
<organism evidence="11 12">
    <name type="scientific">candidate division TA06 bacterium B3_TA06</name>
    <dbReference type="NCBI Taxonomy" id="2012487"/>
    <lineage>
        <taxon>Bacteria</taxon>
        <taxon>Bacteria division TA06</taxon>
    </lineage>
</organism>
<evidence type="ECO:0000256" key="4">
    <source>
        <dbReference type="ARBA" id="ARBA00022741"/>
    </source>
</evidence>
<proteinExistence type="inferred from homology"/>
<dbReference type="SUPFAM" id="SSF52540">
    <property type="entry name" value="P-loop containing nucleoside triphosphate hydrolases"/>
    <property type="match status" value="1"/>
</dbReference>
<evidence type="ECO:0000256" key="10">
    <source>
        <dbReference type="RuleBase" id="RU000520"/>
    </source>
</evidence>
<feature type="active site" evidence="9">
    <location>
        <position position="140"/>
    </location>
</feature>
<dbReference type="Gene3D" id="3.40.440.10">
    <property type="entry name" value="Adenylosuccinate Synthetase, subunit A, domain 1"/>
    <property type="match status" value="1"/>
</dbReference>
<comment type="function">
    <text evidence="8">Plays an important role in the de novo pathway of purine nucleotide biosynthesis. Catalyzes the first committed step in the biosynthesis of AMP from IMP.</text>
</comment>
<dbReference type="Proteomes" id="UP000317778">
    <property type="component" value="Unassembled WGS sequence"/>
</dbReference>
<dbReference type="Pfam" id="PF00709">
    <property type="entry name" value="Adenylsucc_synt"/>
    <property type="match status" value="1"/>
</dbReference>
<feature type="binding site" evidence="8">
    <location>
        <begin position="298"/>
        <end position="304"/>
    </location>
    <ligand>
        <name>substrate</name>
    </ligand>
</feature>
<name>A0A532V8E5_UNCT6</name>
<keyword evidence="7 8" id="KW-0342">GTP-binding</keyword>
<dbReference type="FunFam" id="1.10.300.10:FF:000001">
    <property type="entry name" value="Adenylosuccinate synthetase"/>
    <property type="match status" value="1"/>
</dbReference>
<dbReference type="GO" id="GO:0044208">
    <property type="term" value="P:'de novo' AMP biosynthetic process"/>
    <property type="evidence" value="ECO:0007669"/>
    <property type="project" value="UniProtKB-UniRule"/>
</dbReference>
<reference evidence="11 12" key="1">
    <citation type="submission" date="2017-06" db="EMBL/GenBank/DDBJ databases">
        <title>Novel microbial phyla capable of carbon fixation and sulfur reduction in deep-sea sediments.</title>
        <authorList>
            <person name="Huang J."/>
            <person name="Baker B."/>
            <person name="Wang Y."/>
        </authorList>
    </citation>
    <scope>NUCLEOTIDE SEQUENCE [LARGE SCALE GENOMIC DNA]</scope>
    <source>
        <strain evidence="11">B3_TA06</strain>
    </source>
</reference>
<gene>
    <name evidence="8" type="primary">purA</name>
    <name evidence="11" type="ORF">CEE36_03880</name>
</gene>
<feature type="active site" description="Proton donor" evidence="8">
    <location>
        <position position="41"/>
    </location>
</feature>
<dbReference type="HAMAP" id="MF_00011">
    <property type="entry name" value="Adenylosucc_synth"/>
    <property type="match status" value="1"/>
</dbReference>
<dbReference type="GO" id="GO:0005525">
    <property type="term" value="F:GTP binding"/>
    <property type="evidence" value="ECO:0007669"/>
    <property type="project" value="UniProtKB-UniRule"/>
</dbReference>
<keyword evidence="6 8" id="KW-0460">Magnesium</keyword>
<feature type="binding site" description="in other chain" evidence="8">
    <location>
        <position position="223"/>
    </location>
    <ligand>
        <name>IMP</name>
        <dbReference type="ChEBI" id="CHEBI:58053"/>
        <note>ligand shared between dimeric partners</note>
    </ligand>
</feature>
<protein>
    <recommendedName>
        <fullName evidence="8 10">Adenylosuccinate synthetase</fullName>
        <shortName evidence="8">AMPSase</shortName>
        <shortName evidence="8">AdSS</shortName>
        <ecNumber evidence="8 10">6.3.4.4</ecNumber>
    </recommendedName>
    <alternativeName>
        <fullName evidence="8">IMP--aspartate ligase</fullName>
    </alternativeName>
</protein>
<dbReference type="EMBL" id="NJBO01000004">
    <property type="protein sequence ID" value="TKJ43484.1"/>
    <property type="molecule type" value="Genomic_DNA"/>
</dbReference>
<dbReference type="InterPro" id="IPR042109">
    <property type="entry name" value="Adenylosuccinate_synth_dom1"/>
</dbReference>
<evidence type="ECO:0000256" key="5">
    <source>
        <dbReference type="ARBA" id="ARBA00022755"/>
    </source>
</evidence>
<dbReference type="PROSITE" id="PS00513">
    <property type="entry name" value="ADENYLOSUCCIN_SYN_2"/>
    <property type="match status" value="1"/>
</dbReference>
<keyword evidence="8" id="KW-0963">Cytoplasm</keyword>
<feature type="binding site" description="in other chain" evidence="8">
    <location>
        <position position="302"/>
    </location>
    <ligand>
        <name>IMP</name>
        <dbReference type="ChEBI" id="CHEBI:58053"/>
        <note>ligand shared between dimeric partners</note>
    </ligand>
</feature>
<feature type="active site" description="Proton acceptor" evidence="8">
    <location>
        <position position="13"/>
    </location>
</feature>
<feature type="binding site" description="in other chain" evidence="8">
    <location>
        <position position="129"/>
    </location>
    <ligand>
        <name>IMP</name>
        <dbReference type="ChEBI" id="CHEBI:58053"/>
        <note>ligand shared between dimeric partners</note>
    </ligand>
</feature>
<feature type="binding site" description="in other chain" evidence="8">
    <location>
        <position position="238"/>
    </location>
    <ligand>
        <name>IMP</name>
        <dbReference type="ChEBI" id="CHEBI:58053"/>
        <note>ligand shared between dimeric partners</note>
    </ligand>
</feature>
<keyword evidence="5 8" id="KW-0658">Purine biosynthesis</keyword>
<evidence type="ECO:0000256" key="2">
    <source>
        <dbReference type="ARBA" id="ARBA00022598"/>
    </source>
</evidence>
<feature type="binding site" evidence="8">
    <location>
        <begin position="12"/>
        <end position="18"/>
    </location>
    <ligand>
        <name>GTP</name>
        <dbReference type="ChEBI" id="CHEBI:37565"/>
    </ligand>
</feature>
<evidence type="ECO:0000313" key="12">
    <source>
        <dbReference type="Proteomes" id="UP000317778"/>
    </source>
</evidence>
<dbReference type="CDD" id="cd03108">
    <property type="entry name" value="AdSS"/>
    <property type="match status" value="1"/>
</dbReference>
<dbReference type="InterPro" id="IPR027417">
    <property type="entry name" value="P-loop_NTPase"/>
</dbReference>
<dbReference type="PROSITE" id="PS01266">
    <property type="entry name" value="ADENYLOSUCCIN_SYN_1"/>
    <property type="match status" value="1"/>
</dbReference>
<dbReference type="GO" id="GO:0005737">
    <property type="term" value="C:cytoplasm"/>
    <property type="evidence" value="ECO:0007669"/>
    <property type="project" value="UniProtKB-SubCell"/>
</dbReference>
<dbReference type="AlphaFoldDB" id="A0A532V8E5"/>
<dbReference type="InterPro" id="IPR033128">
    <property type="entry name" value="Adenylosuccin_syn_Lys_AS"/>
</dbReference>
<comment type="subcellular location">
    <subcellularLocation>
        <location evidence="8">Cytoplasm</location>
    </subcellularLocation>
</comment>
<dbReference type="InterPro" id="IPR001114">
    <property type="entry name" value="Adenylosuccinate_synthetase"/>
</dbReference>